<name>A0A6A3LLX9_9STRA</name>
<organism evidence="1 2">
    <name type="scientific">Phytophthora rubi</name>
    <dbReference type="NCBI Taxonomy" id="129364"/>
    <lineage>
        <taxon>Eukaryota</taxon>
        <taxon>Sar</taxon>
        <taxon>Stramenopiles</taxon>
        <taxon>Oomycota</taxon>
        <taxon>Peronosporomycetes</taxon>
        <taxon>Peronosporales</taxon>
        <taxon>Peronosporaceae</taxon>
        <taxon>Phytophthora</taxon>
    </lineage>
</organism>
<proteinExistence type="predicted"/>
<sequence length="127" mass="13537">MASATFSCLSTHFLDIATSTCLLVAPSSSSASRSTRLLLKTSTIDHSASSRAITLESTSLMSSWTSAQDTGSTGARLCRTPPSRTALQKYVSAFCSTRCEPSWLTAIHPSNCGLRHFKLLSTCKTAL</sequence>
<accession>A0A6A3LLX9</accession>
<dbReference type="Proteomes" id="UP000435112">
    <property type="component" value="Unassembled WGS sequence"/>
</dbReference>
<dbReference type="OrthoDB" id="10341324at2759"/>
<gene>
    <name evidence="1" type="ORF">PR002_g13566</name>
</gene>
<evidence type="ECO:0000313" key="2">
    <source>
        <dbReference type="Proteomes" id="UP000435112"/>
    </source>
</evidence>
<comment type="caution">
    <text evidence="1">The sequence shown here is derived from an EMBL/GenBank/DDBJ whole genome shotgun (WGS) entry which is preliminary data.</text>
</comment>
<dbReference type="EMBL" id="QXFU01000901">
    <property type="protein sequence ID" value="KAE9016813.1"/>
    <property type="molecule type" value="Genomic_DNA"/>
</dbReference>
<dbReference type="AlphaFoldDB" id="A0A6A3LLX9"/>
<reference evidence="1 2" key="1">
    <citation type="submission" date="2018-09" db="EMBL/GenBank/DDBJ databases">
        <title>Genomic investigation of the strawberry pathogen Phytophthora fragariae indicates pathogenicity is determined by transcriptional variation in three key races.</title>
        <authorList>
            <person name="Adams T.M."/>
            <person name="Armitage A.D."/>
            <person name="Sobczyk M.K."/>
            <person name="Bates H.J."/>
            <person name="Dunwell J.M."/>
            <person name="Nellist C.F."/>
            <person name="Harrison R.J."/>
        </authorList>
    </citation>
    <scope>NUCLEOTIDE SEQUENCE [LARGE SCALE GENOMIC DNA]</scope>
    <source>
        <strain evidence="1 2">SCRP324</strain>
    </source>
</reference>
<evidence type="ECO:0000313" key="1">
    <source>
        <dbReference type="EMBL" id="KAE9016813.1"/>
    </source>
</evidence>
<protein>
    <submittedName>
        <fullName evidence="1">Uncharacterized protein</fullName>
    </submittedName>
</protein>